<dbReference type="InterPro" id="IPR021994">
    <property type="entry name" value="DUF3592"/>
</dbReference>
<evidence type="ECO:0000256" key="1">
    <source>
        <dbReference type="SAM" id="Phobius"/>
    </source>
</evidence>
<evidence type="ECO:0000313" key="3">
    <source>
        <dbReference type="EMBL" id="OSO92232.1"/>
    </source>
</evidence>
<proteinExistence type="predicted"/>
<feature type="transmembrane region" description="Helical" evidence="1">
    <location>
        <begin position="18"/>
        <end position="37"/>
    </location>
</feature>
<evidence type="ECO:0000313" key="4">
    <source>
        <dbReference type="Proteomes" id="UP000193587"/>
    </source>
</evidence>
<dbReference type="RefSeq" id="WP_049933333.1">
    <property type="nucleotide sequence ID" value="NZ_ATXS01000042.1"/>
</dbReference>
<comment type="caution">
    <text evidence="3">The sequence shown here is derived from an EMBL/GenBank/DDBJ whole genome shotgun (WGS) entry which is preliminary data.</text>
</comment>
<protein>
    <recommendedName>
        <fullName evidence="2">DUF3592 domain-containing protein</fullName>
    </recommendedName>
</protein>
<evidence type="ECO:0000259" key="2">
    <source>
        <dbReference type="Pfam" id="PF12158"/>
    </source>
</evidence>
<organism evidence="3 4">
    <name type="scientific">Halorubrum ezzemoulense DSM 17463</name>
    <dbReference type="NCBI Taxonomy" id="1121945"/>
    <lineage>
        <taxon>Archaea</taxon>
        <taxon>Methanobacteriati</taxon>
        <taxon>Methanobacteriota</taxon>
        <taxon>Stenosarchaea group</taxon>
        <taxon>Halobacteria</taxon>
        <taxon>Halobacteriales</taxon>
        <taxon>Haloferacaceae</taxon>
        <taxon>Halorubrum</taxon>
    </lineage>
</organism>
<name>A0A1X4G878_HALEZ</name>
<keyword evidence="1" id="KW-0472">Membrane</keyword>
<reference evidence="3 4" key="1">
    <citation type="submission" date="2017-04" db="EMBL/GenBank/DDBJ databases">
        <title>MLSA of the genus Halorubrum.</title>
        <authorList>
            <person name="De La Haba R."/>
            <person name="Sanchez-Porro C."/>
            <person name="Infante-Dominguez C."/>
            <person name="Ventosa A."/>
        </authorList>
    </citation>
    <scope>NUCLEOTIDE SEQUENCE [LARGE SCALE GENOMIC DNA]</scope>
    <source>
        <strain evidence="3 4">DSM 17463</strain>
    </source>
</reference>
<feature type="domain" description="DUF3592" evidence="2">
    <location>
        <begin position="49"/>
        <end position="137"/>
    </location>
</feature>
<sequence>MNDDSGVNVKGPDSLKSALLYILIGIAIASYGGYDYVQQTEAVRESVEVDATITELDIEADSGTSSNPGADFDPVVEFEYTYNGNEYTGTKIYPADLEQNYETQSGAESAIEEYEQGAQTTAYVSPDEPGDAFLKNQTSNAPIIAIVLGGLFTLFAAVSAVRKL</sequence>
<feature type="transmembrane region" description="Helical" evidence="1">
    <location>
        <begin position="143"/>
        <end position="161"/>
    </location>
</feature>
<dbReference type="Pfam" id="PF12158">
    <property type="entry name" value="DUF3592"/>
    <property type="match status" value="1"/>
</dbReference>
<keyword evidence="1" id="KW-1133">Transmembrane helix</keyword>
<gene>
    <name evidence="3" type="ORF">B9H04_16060</name>
</gene>
<dbReference type="Proteomes" id="UP000193587">
    <property type="component" value="Unassembled WGS sequence"/>
</dbReference>
<dbReference type="EMBL" id="NEDJ01000088">
    <property type="protein sequence ID" value="OSO92232.1"/>
    <property type="molecule type" value="Genomic_DNA"/>
</dbReference>
<accession>A0A1X4G878</accession>
<dbReference type="AlphaFoldDB" id="A0A1X4G878"/>
<keyword evidence="1" id="KW-0812">Transmembrane</keyword>